<feature type="signal peptide" evidence="1">
    <location>
        <begin position="1"/>
        <end position="22"/>
    </location>
</feature>
<evidence type="ECO:0000256" key="1">
    <source>
        <dbReference type="SAM" id="SignalP"/>
    </source>
</evidence>
<sequence>MKRILCLCSSLILWGCASTVHTPQELTLYFSPEQTSLTAEQSRKITNFLDNHPYHQLTALVAPAAMEDPFKALVQGQKRIQAVSQISDDREIPLLLKYAPKQTADTLILMRQ</sequence>
<keyword evidence="3" id="KW-1185">Reference proteome</keyword>
<dbReference type="RefSeq" id="WP_075762896.1">
    <property type="nucleotide sequence ID" value="NZ_MJIL01000053.1"/>
</dbReference>
<keyword evidence="1" id="KW-0732">Signal</keyword>
<evidence type="ECO:0000313" key="2">
    <source>
        <dbReference type="EMBL" id="OLQ78747.1"/>
    </source>
</evidence>
<evidence type="ECO:0008006" key="4">
    <source>
        <dbReference type="Google" id="ProtNLM"/>
    </source>
</evidence>
<feature type="chain" id="PRO_5012660866" description="Lipoprotein" evidence="1">
    <location>
        <begin position="23"/>
        <end position="112"/>
    </location>
</feature>
<dbReference type="OrthoDB" id="5815849at2"/>
<evidence type="ECO:0000313" key="3">
    <source>
        <dbReference type="Proteomes" id="UP000186905"/>
    </source>
</evidence>
<dbReference type="EMBL" id="MJIL01000053">
    <property type="protein sequence ID" value="OLQ78747.1"/>
    <property type="molecule type" value="Genomic_DNA"/>
</dbReference>
<dbReference type="STRING" id="1903952.BIT28_25840"/>
<proteinExistence type="predicted"/>
<dbReference type="AlphaFoldDB" id="A0A1Q9GUB3"/>
<organism evidence="2 3">
    <name type="scientific">Photobacterium proteolyticum</name>
    <dbReference type="NCBI Taxonomy" id="1903952"/>
    <lineage>
        <taxon>Bacteria</taxon>
        <taxon>Pseudomonadati</taxon>
        <taxon>Pseudomonadota</taxon>
        <taxon>Gammaproteobacteria</taxon>
        <taxon>Vibrionales</taxon>
        <taxon>Vibrionaceae</taxon>
        <taxon>Photobacterium</taxon>
    </lineage>
</organism>
<comment type="caution">
    <text evidence="2">The sequence shown here is derived from an EMBL/GenBank/DDBJ whole genome shotgun (WGS) entry which is preliminary data.</text>
</comment>
<accession>A0A1Q9GUB3</accession>
<dbReference type="Proteomes" id="UP000186905">
    <property type="component" value="Unassembled WGS sequence"/>
</dbReference>
<name>A0A1Q9GUB3_9GAMM</name>
<reference evidence="2 3" key="1">
    <citation type="submission" date="2016-09" db="EMBL/GenBank/DDBJ databases">
        <title>Photobacterium proteolyticum sp. nov. a protease producing bacterium isolated from ocean sediments of Laizhou Bay.</title>
        <authorList>
            <person name="Li Y."/>
        </authorList>
    </citation>
    <scope>NUCLEOTIDE SEQUENCE [LARGE SCALE GENOMIC DNA]</scope>
    <source>
        <strain evidence="2 3">13-12</strain>
    </source>
</reference>
<gene>
    <name evidence="2" type="ORF">BIT28_25840</name>
</gene>
<protein>
    <recommendedName>
        <fullName evidence="4">Lipoprotein</fullName>
    </recommendedName>
</protein>